<sequence>MNIKIVIIGVLLTAILVGGGVVVMSRSPNAASLEKTDKTKFFTDHTNFDWGKINYNGGVVNHVFEIKNSGESSLKLANIKTSCMCTTAKISTKNGAGPTVKMHEVSDWQGVLEPGETAQLEVVFDPAFHGPTGVGPVERIISVETSDPNKANVEFNLKGVVTRS</sequence>
<evidence type="ECO:0000313" key="2">
    <source>
        <dbReference type="Proteomes" id="UP000177080"/>
    </source>
</evidence>
<dbReference type="PANTHER" id="PTHR37833">
    <property type="entry name" value="LIPOPROTEIN-RELATED"/>
    <property type="match status" value="1"/>
</dbReference>
<dbReference type="STRING" id="1797259.A2989_00085"/>
<dbReference type="InterPro" id="IPR013783">
    <property type="entry name" value="Ig-like_fold"/>
</dbReference>
<accession>A0A1F4ZBG7</accession>
<comment type="caution">
    <text evidence="1">The sequence shown here is derived from an EMBL/GenBank/DDBJ whole genome shotgun (WGS) entry which is preliminary data.</text>
</comment>
<dbReference type="Proteomes" id="UP000177080">
    <property type="component" value="Unassembled WGS sequence"/>
</dbReference>
<evidence type="ECO:0000313" key="1">
    <source>
        <dbReference type="EMBL" id="OGD03217.1"/>
    </source>
</evidence>
<proteinExistence type="predicted"/>
<dbReference type="EMBL" id="MEXN01000007">
    <property type="protein sequence ID" value="OGD03217.1"/>
    <property type="molecule type" value="Genomic_DNA"/>
</dbReference>
<gene>
    <name evidence="1" type="ORF">A2989_00085</name>
</gene>
<reference evidence="1 2" key="1">
    <citation type="journal article" date="2016" name="Nat. Commun.">
        <title>Thousands of microbial genomes shed light on interconnected biogeochemical processes in an aquifer system.</title>
        <authorList>
            <person name="Anantharaman K."/>
            <person name="Brown C.T."/>
            <person name="Hug L.A."/>
            <person name="Sharon I."/>
            <person name="Castelle C.J."/>
            <person name="Probst A.J."/>
            <person name="Thomas B.C."/>
            <person name="Singh A."/>
            <person name="Wilkins M.J."/>
            <person name="Karaoz U."/>
            <person name="Brodie E.L."/>
            <person name="Williams K.H."/>
            <person name="Hubbard S.S."/>
            <person name="Banfield J.F."/>
        </authorList>
    </citation>
    <scope>NUCLEOTIDE SEQUENCE [LARGE SCALE GENOMIC DNA]</scope>
</reference>
<dbReference type="Gene3D" id="2.60.40.10">
    <property type="entry name" value="Immunoglobulins"/>
    <property type="match status" value="1"/>
</dbReference>
<dbReference type="Pfam" id="PF07610">
    <property type="entry name" value="DUF1573"/>
    <property type="match status" value="1"/>
</dbReference>
<dbReference type="PANTHER" id="PTHR37833:SF1">
    <property type="entry name" value="SIGNAL PEPTIDE PROTEIN"/>
    <property type="match status" value="1"/>
</dbReference>
<dbReference type="AlphaFoldDB" id="A0A1F4ZBG7"/>
<organism evidence="1 2">
    <name type="scientific">Candidatus Amesbacteria bacterium RIFCSPLOWO2_01_FULL_48_25</name>
    <dbReference type="NCBI Taxonomy" id="1797259"/>
    <lineage>
        <taxon>Bacteria</taxon>
        <taxon>Candidatus Amesiibacteriota</taxon>
    </lineage>
</organism>
<dbReference type="InterPro" id="IPR011467">
    <property type="entry name" value="DUF1573"/>
</dbReference>
<evidence type="ECO:0008006" key="3">
    <source>
        <dbReference type="Google" id="ProtNLM"/>
    </source>
</evidence>
<name>A0A1F4ZBG7_9BACT</name>
<protein>
    <recommendedName>
        <fullName evidence="3">DUF1573 domain-containing protein</fullName>
    </recommendedName>
</protein>